<reference evidence="3 4" key="1">
    <citation type="submission" date="2020-10" db="EMBL/GenBank/DDBJ databases">
        <title>Sequencing the genomes of 1000 actinobacteria strains.</title>
        <authorList>
            <person name="Klenk H.-P."/>
        </authorList>
    </citation>
    <scope>NUCLEOTIDE SEQUENCE [LARGE SCALE GENOMIC DNA]</scope>
    <source>
        <strain evidence="3 4">DSM 15474</strain>
    </source>
</reference>
<dbReference type="Pfam" id="PF03372">
    <property type="entry name" value="Exo_endo_phos"/>
    <property type="match status" value="1"/>
</dbReference>
<dbReference type="PANTHER" id="PTHR12121">
    <property type="entry name" value="CARBON CATABOLITE REPRESSOR PROTEIN 4"/>
    <property type="match status" value="1"/>
</dbReference>
<dbReference type="GO" id="GO:0016787">
    <property type="term" value="F:hydrolase activity"/>
    <property type="evidence" value="ECO:0007669"/>
    <property type="project" value="UniProtKB-KW"/>
</dbReference>
<keyword evidence="4" id="KW-1185">Reference proteome</keyword>
<dbReference type="CDD" id="cd09083">
    <property type="entry name" value="EEP-1"/>
    <property type="match status" value="1"/>
</dbReference>
<sequence>MATPEHEPLPEHEPRPEVDTPGAGTTAHDDAVLIGPVAAPHLHVMSWNIRRRTVRFHPRVADRWHRRAPGVRALLQAERPTLLGAQEALGDQSDFLAESLGGGYGVVGHGRGPRGGGEASPIFYDTDRLELLDFEQTALSDAPHSPGSTSWGNLIPRALVSARFRDRETSAVFLALNTHLDHLSARSRLRSAQVIREHVLRSDLPAVLTADFNADRTSAPLAELLQDAALAETWAAAERHDSHEWGTFANYRSPRRDRPRIDWILATPGVRVLRAAINPQRHGDAWASDHLPVHAVVTLPKEGDAP</sequence>
<feature type="compositionally biased region" description="Basic and acidic residues" evidence="1">
    <location>
        <begin position="1"/>
        <end position="18"/>
    </location>
</feature>
<dbReference type="Proteomes" id="UP000636579">
    <property type="component" value="Unassembled WGS sequence"/>
</dbReference>
<organism evidence="3 4">
    <name type="scientific">Nesterenkonia halotolerans</name>
    <dbReference type="NCBI Taxonomy" id="225325"/>
    <lineage>
        <taxon>Bacteria</taxon>
        <taxon>Bacillati</taxon>
        <taxon>Actinomycetota</taxon>
        <taxon>Actinomycetes</taxon>
        <taxon>Micrococcales</taxon>
        <taxon>Micrococcaceae</taxon>
        <taxon>Nesterenkonia</taxon>
    </lineage>
</organism>
<dbReference type="SUPFAM" id="SSF56219">
    <property type="entry name" value="DNase I-like"/>
    <property type="match status" value="1"/>
</dbReference>
<name>A0ABR9JA73_9MICC</name>
<evidence type="ECO:0000256" key="1">
    <source>
        <dbReference type="SAM" id="MobiDB-lite"/>
    </source>
</evidence>
<dbReference type="InterPro" id="IPR005135">
    <property type="entry name" value="Endo/exonuclease/phosphatase"/>
</dbReference>
<feature type="domain" description="Endonuclease/exonuclease/phosphatase" evidence="2">
    <location>
        <begin position="45"/>
        <end position="290"/>
    </location>
</feature>
<dbReference type="InterPro" id="IPR050410">
    <property type="entry name" value="CCR4/nocturin_mRNA_transcr"/>
</dbReference>
<dbReference type="RefSeq" id="WP_225940033.1">
    <property type="nucleotide sequence ID" value="NZ_JADBEE010000002.1"/>
</dbReference>
<dbReference type="GO" id="GO:0004519">
    <property type="term" value="F:endonuclease activity"/>
    <property type="evidence" value="ECO:0007669"/>
    <property type="project" value="UniProtKB-KW"/>
</dbReference>
<protein>
    <submittedName>
        <fullName evidence="3">Endonuclease/exonuclease/phosphatase family metal-dependent hydrolase</fullName>
    </submittedName>
</protein>
<dbReference type="EMBL" id="JADBEE010000002">
    <property type="protein sequence ID" value="MBE1515895.1"/>
    <property type="molecule type" value="Genomic_DNA"/>
</dbReference>
<gene>
    <name evidence="3" type="ORF">H4W26_002687</name>
</gene>
<accession>A0ABR9JA73</accession>
<proteinExistence type="predicted"/>
<keyword evidence="3" id="KW-0540">Nuclease</keyword>
<evidence type="ECO:0000259" key="2">
    <source>
        <dbReference type="Pfam" id="PF03372"/>
    </source>
</evidence>
<keyword evidence="3" id="KW-0255">Endonuclease</keyword>
<feature type="region of interest" description="Disordered" evidence="1">
    <location>
        <begin position="1"/>
        <end position="28"/>
    </location>
</feature>
<evidence type="ECO:0000313" key="4">
    <source>
        <dbReference type="Proteomes" id="UP000636579"/>
    </source>
</evidence>
<dbReference type="InterPro" id="IPR036691">
    <property type="entry name" value="Endo/exonu/phosph_ase_sf"/>
</dbReference>
<keyword evidence="3" id="KW-0378">Hydrolase</keyword>
<dbReference type="Gene3D" id="3.60.10.10">
    <property type="entry name" value="Endonuclease/exonuclease/phosphatase"/>
    <property type="match status" value="1"/>
</dbReference>
<comment type="caution">
    <text evidence="3">The sequence shown here is derived from an EMBL/GenBank/DDBJ whole genome shotgun (WGS) entry which is preliminary data.</text>
</comment>
<dbReference type="PANTHER" id="PTHR12121:SF36">
    <property type="entry name" value="ENDONUCLEASE_EXONUCLEASE_PHOSPHATASE DOMAIN-CONTAINING PROTEIN"/>
    <property type="match status" value="1"/>
</dbReference>
<evidence type="ECO:0000313" key="3">
    <source>
        <dbReference type="EMBL" id="MBE1515895.1"/>
    </source>
</evidence>